<organism evidence="3 4">
    <name type="scientific">Halovenus rubra</name>
    <dbReference type="NCBI Taxonomy" id="869890"/>
    <lineage>
        <taxon>Archaea</taxon>
        <taxon>Methanobacteriati</taxon>
        <taxon>Methanobacteriota</taxon>
        <taxon>Stenosarchaea group</taxon>
        <taxon>Halobacteria</taxon>
        <taxon>Halobacteriales</taxon>
        <taxon>Haloarculaceae</taxon>
        <taxon>Halovenus</taxon>
    </lineage>
</organism>
<dbReference type="AlphaFoldDB" id="A0ABD5XBA7"/>
<evidence type="ECO:0000256" key="1">
    <source>
        <dbReference type="SAM" id="MobiDB-lite"/>
    </source>
</evidence>
<keyword evidence="2" id="KW-1133">Transmembrane helix</keyword>
<keyword evidence="2" id="KW-0472">Membrane</keyword>
<sequence>MTVLLYPTEVTSMSSSIALFRLNICPKVLSCLAISGVGLSVVGGPSAFVGVLGIAVLVVSVALHRHSEQLRSAQRQSEETSDTEKKAMAEASGVGDSGTGGL</sequence>
<dbReference type="EMBL" id="JBHSZQ010000049">
    <property type="protein sequence ID" value="MFC7127199.1"/>
    <property type="molecule type" value="Genomic_DNA"/>
</dbReference>
<evidence type="ECO:0000256" key="2">
    <source>
        <dbReference type="SAM" id="Phobius"/>
    </source>
</evidence>
<comment type="caution">
    <text evidence="3">The sequence shown here is derived from an EMBL/GenBank/DDBJ whole genome shotgun (WGS) entry which is preliminary data.</text>
</comment>
<feature type="compositionally biased region" description="Basic and acidic residues" evidence="1">
    <location>
        <begin position="76"/>
        <end position="88"/>
    </location>
</feature>
<proteinExistence type="predicted"/>
<name>A0ABD5XBA7_9EURY</name>
<evidence type="ECO:0000313" key="4">
    <source>
        <dbReference type="Proteomes" id="UP001596414"/>
    </source>
</evidence>
<keyword evidence="2" id="KW-0812">Transmembrane</keyword>
<accession>A0ABD5XBA7</accession>
<feature type="region of interest" description="Disordered" evidence="1">
    <location>
        <begin position="70"/>
        <end position="102"/>
    </location>
</feature>
<dbReference type="RefSeq" id="WP_267636664.1">
    <property type="nucleotide sequence ID" value="NZ_JAODIY010000005.1"/>
</dbReference>
<protein>
    <submittedName>
        <fullName evidence="3">Uncharacterized protein</fullName>
    </submittedName>
</protein>
<reference evidence="3 4" key="1">
    <citation type="journal article" date="2014" name="Int. J. Syst. Evol. Microbiol.">
        <title>Complete genome sequence of Corynebacterium casei LMG S-19264T (=DSM 44701T), isolated from a smear-ripened cheese.</title>
        <authorList>
            <consortium name="US DOE Joint Genome Institute (JGI-PGF)"/>
            <person name="Walter F."/>
            <person name="Albersmeier A."/>
            <person name="Kalinowski J."/>
            <person name="Ruckert C."/>
        </authorList>
    </citation>
    <scope>NUCLEOTIDE SEQUENCE [LARGE SCALE GENOMIC DNA]</scope>
    <source>
        <strain evidence="3 4">CGMCC 4.7215</strain>
    </source>
</reference>
<evidence type="ECO:0000313" key="3">
    <source>
        <dbReference type="EMBL" id="MFC7127199.1"/>
    </source>
</evidence>
<gene>
    <name evidence="3" type="ORF">ACFQJ7_14420</name>
</gene>
<feature type="transmembrane region" description="Helical" evidence="2">
    <location>
        <begin position="42"/>
        <end position="63"/>
    </location>
</feature>
<dbReference type="Proteomes" id="UP001596414">
    <property type="component" value="Unassembled WGS sequence"/>
</dbReference>